<sequence length="104" mass="11460">MFRSGSNIISYRGADYKYPYFSGNSFKNSSGQDDTPDLSMGMEEHITNSSGMDAVKSDASDTKYPPGVGSPNKVRFELPSESKHTEETNKLLEGLGPRFTVVRL</sequence>
<evidence type="ECO:0000256" key="1">
    <source>
        <dbReference type="ARBA" id="ARBA00022664"/>
    </source>
</evidence>
<accession>A0A3Q7HNH2</accession>
<evidence type="ECO:0000256" key="6">
    <source>
        <dbReference type="SAM" id="MobiDB-lite"/>
    </source>
</evidence>
<dbReference type="AlphaFoldDB" id="A0A3Q7HNH2"/>
<dbReference type="GO" id="GO:0003729">
    <property type="term" value="F:mRNA binding"/>
    <property type="evidence" value="ECO:0007669"/>
    <property type="project" value="InterPro"/>
</dbReference>
<feature type="region of interest" description="Disordered" evidence="6">
    <location>
        <begin position="50"/>
        <end position="91"/>
    </location>
</feature>
<protein>
    <submittedName>
        <fullName evidence="7">Uncharacterized protein</fullName>
    </submittedName>
</protein>
<dbReference type="Gramene" id="Solyc08g044240.1.1">
    <property type="protein sequence ID" value="Solyc08g044240.1.1.1"/>
    <property type="gene ID" value="Solyc08g044240.1"/>
</dbReference>
<evidence type="ECO:0000313" key="8">
    <source>
        <dbReference type="Proteomes" id="UP000004994"/>
    </source>
</evidence>
<dbReference type="PANTHER" id="PTHR31846">
    <property type="entry name" value="CRS1 / YHBY (CRM) DOMAIN-CONTAINING PROTEIN"/>
    <property type="match status" value="1"/>
</dbReference>
<dbReference type="PaxDb" id="4081-Solyc08g044240.1.1"/>
<dbReference type="PANTHER" id="PTHR31846:SF20">
    <property type="entry name" value="CRM-DOMAIN CONTAINING FACTOR CFM2, CHLOROPLASTIC"/>
    <property type="match status" value="1"/>
</dbReference>
<keyword evidence="2" id="KW-0677">Repeat</keyword>
<dbReference type="GO" id="GO:0006397">
    <property type="term" value="P:mRNA processing"/>
    <property type="evidence" value="ECO:0007669"/>
    <property type="project" value="UniProtKB-KW"/>
</dbReference>
<dbReference type="InterPro" id="IPR045278">
    <property type="entry name" value="CRS1/CFM2/CFM3"/>
</dbReference>
<keyword evidence="5" id="KW-0687">Ribonucleoprotein</keyword>
<dbReference type="Proteomes" id="UP000004994">
    <property type="component" value="Chromosome 8"/>
</dbReference>
<proteinExistence type="predicted"/>
<reference evidence="7" key="2">
    <citation type="submission" date="2019-01" db="UniProtKB">
        <authorList>
            <consortium name="EnsemblPlants"/>
        </authorList>
    </citation>
    <scope>IDENTIFICATION</scope>
    <source>
        <strain evidence="7">cv. Heinz 1706</strain>
    </source>
</reference>
<reference evidence="7" key="1">
    <citation type="journal article" date="2012" name="Nature">
        <title>The tomato genome sequence provides insights into fleshy fruit evolution.</title>
        <authorList>
            <consortium name="Tomato Genome Consortium"/>
        </authorList>
    </citation>
    <scope>NUCLEOTIDE SEQUENCE [LARGE SCALE GENOMIC DNA]</scope>
    <source>
        <strain evidence="7">cv. Heinz 1706</strain>
    </source>
</reference>
<evidence type="ECO:0000256" key="2">
    <source>
        <dbReference type="ARBA" id="ARBA00022737"/>
    </source>
</evidence>
<keyword evidence="3" id="KW-0809">Transit peptide</keyword>
<evidence type="ECO:0000256" key="4">
    <source>
        <dbReference type="ARBA" id="ARBA00023187"/>
    </source>
</evidence>
<dbReference type="InParanoid" id="A0A3Q7HNH2"/>
<dbReference type="STRING" id="4081.A0A3Q7HNH2"/>
<evidence type="ECO:0000313" key="7">
    <source>
        <dbReference type="EnsemblPlants" id="Solyc08g044240.1.1.1"/>
    </source>
</evidence>
<evidence type="ECO:0000256" key="3">
    <source>
        <dbReference type="ARBA" id="ARBA00022946"/>
    </source>
</evidence>
<feature type="compositionally biased region" description="Basic and acidic residues" evidence="6">
    <location>
        <begin position="74"/>
        <end position="90"/>
    </location>
</feature>
<keyword evidence="1" id="KW-0507">mRNA processing</keyword>
<dbReference type="GO" id="GO:0000375">
    <property type="term" value="P:RNA splicing, via transesterification reactions"/>
    <property type="evidence" value="ECO:0007669"/>
    <property type="project" value="InterPro"/>
</dbReference>
<keyword evidence="4" id="KW-0508">mRNA splicing</keyword>
<name>A0A3Q7HNH2_SOLLC</name>
<dbReference type="EnsemblPlants" id="Solyc08g044240.1.1">
    <property type="protein sequence ID" value="Solyc08g044240.1.1.1"/>
    <property type="gene ID" value="Solyc08g044240.1"/>
</dbReference>
<dbReference type="GO" id="GO:1990904">
    <property type="term" value="C:ribonucleoprotein complex"/>
    <property type="evidence" value="ECO:0007669"/>
    <property type="project" value="UniProtKB-KW"/>
</dbReference>
<organism evidence="7">
    <name type="scientific">Solanum lycopersicum</name>
    <name type="common">Tomato</name>
    <name type="synonym">Lycopersicon esculentum</name>
    <dbReference type="NCBI Taxonomy" id="4081"/>
    <lineage>
        <taxon>Eukaryota</taxon>
        <taxon>Viridiplantae</taxon>
        <taxon>Streptophyta</taxon>
        <taxon>Embryophyta</taxon>
        <taxon>Tracheophyta</taxon>
        <taxon>Spermatophyta</taxon>
        <taxon>Magnoliopsida</taxon>
        <taxon>eudicotyledons</taxon>
        <taxon>Gunneridae</taxon>
        <taxon>Pentapetalae</taxon>
        <taxon>asterids</taxon>
        <taxon>lamiids</taxon>
        <taxon>Solanales</taxon>
        <taxon>Solanaceae</taxon>
        <taxon>Solanoideae</taxon>
        <taxon>Solaneae</taxon>
        <taxon>Solanum</taxon>
        <taxon>Solanum subgen. Lycopersicon</taxon>
    </lineage>
</organism>
<evidence type="ECO:0000256" key="5">
    <source>
        <dbReference type="ARBA" id="ARBA00023274"/>
    </source>
</evidence>
<keyword evidence="8" id="KW-1185">Reference proteome</keyword>